<dbReference type="OrthoDB" id="9903234at2"/>
<proteinExistence type="predicted"/>
<comment type="caution">
    <text evidence="1">The sequence shown here is derived from an EMBL/GenBank/DDBJ whole genome shotgun (WGS) entry which is preliminary data.</text>
</comment>
<dbReference type="EMBL" id="JPWF01000001">
    <property type="protein sequence ID" value="RCK39931.1"/>
    <property type="molecule type" value="Genomic_DNA"/>
</dbReference>
<dbReference type="Proteomes" id="UP000253226">
    <property type="component" value="Unassembled WGS sequence"/>
</dbReference>
<accession>A0A367WH80</accession>
<evidence type="ECO:0000313" key="1">
    <source>
        <dbReference type="EMBL" id="RCK39931.1"/>
    </source>
</evidence>
<evidence type="ECO:0000313" key="2">
    <source>
        <dbReference type="Proteomes" id="UP000253226"/>
    </source>
</evidence>
<dbReference type="RefSeq" id="WP_114100702.1">
    <property type="nucleotide sequence ID" value="NZ_JPWF01000001.1"/>
</dbReference>
<organism evidence="1 2">
    <name type="scientific">Thalassospira profundimaris</name>
    <dbReference type="NCBI Taxonomy" id="502049"/>
    <lineage>
        <taxon>Bacteria</taxon>
        <taxon>Pseudomonadati</taxon>
        <taxon>Pseudomonadota</taxon>
        <taxon>Alphaproteobacteria</taxon>
        <taxon>Rhodospirillales</taxon>
        <taxon>Thalassospiraceae</taxon>
        <taxon>Thalassospira</taxon>
    </lineage>
</organism>
<name>A0A367WH80_9PROT</name>
<gene>
    <name evidence="1" type="ORF">TH19_02510</name>
</gene>
<reference evidence="1 2" key="1">
    <citation type="submission" date="2014-07" db="EMBL/GenBank/DDBJ databases">
        <title>Draft genome sequence of Thalassospira profundimaris 35.</title>
        <authorList>
            <person name="Lai Q."/>
            <person name="Shao Z."/>
        </authorList>
    </citation>
    <scope>NUCLEOTIDE SEQUENCE [LARGE SCALE GENOMIC DNA]</scope>
    <source>
        <strain evidence="1 2">35</strain>
    </source>
</reference>
<dbReference type="AlphaFoldDB" id="A0A367WH80"/>
<sequence>MFGLVTACVGMLGANSSFAQDGDIRGVRVAYPSAPVLVCDSNSASRKCEILEGEKFPDQIIFYSHDSKNFGAYQIRFLDAEKIHWIPDDMIVIEGQEIARNPVVCGGAVGTLGGKGTRGAGADCVSPKGK</sequence>
<protein>
    <submittedName>
        <fullName evidence="1">Uncharacterized protein</fullName>
    </submittedName>
</protein>